<organism evidence="2 3">
    <name type="scientific">Galerina marginata (strain CBS 339.88)</name>
    <dbReference type="NCBI Taxonomy" id="685588"/>
    <lineage>
        <taxon>Eukaryota</taxon>
        <taxon>Fungi</taxon>
        <taxon>Dikarya</taxon>
        <taxon>Basidiomycota</taxon>
        <taxon>Agaricomycotina</taxon>
        <taxon>Agaricomycetes</taxon>
        <taxon>Agaricomycetidae</taxon>
        <taxon>Agaricales</taxon>
        <taxon>Agaricineae</taxon>
        <taxon>Strophariaceae</taxon>
        <taxon>Galerina</taxon>
    </lineage>
</organism>
<dbReference type="EMBL" id="KL142375">
    <property type="protein sequence ID" value="KDR78057.1"/>
    <property type="molecule type" value="Genomic_DNA"/>
</dbReference>
<keyword evidence="1" id="KW-0812">Transmembrane</keyword>
<dbReference type="HOGENOM" id="CLU_1787017_0_0_1"/>
<accession>A0A067T6U3</accession>
<evidence type="ECO:0000256" key="1">
    <source>
        <dbReference type="SAM" id="Phobius"/>
    </source>
</evidence>
<keyword evidence="3" id="KW-1185">Reference proteome</keyword>
<dbReference type="OrthoDB" id="10443528at2759"/>
<feature type="transmembrane region" description="Helical" evidence="1">
    <location>
        <begin position="60"/>
        <end position="78"/>
    </location>
</feature>
<gene>
    <name evidence="2" type="ORF">GALMADRAFT_1299286</name>
</gene>
<dbReference type="AlphaFoldDB" id="A0A067T6U3"/>
<protein>
    <submittedName>
        <fullName evidence="2">Uncharacterized protein</fullName>
    </submittedName>
</protein>
<evidence type="ECO:0000313" key="2">
    <source>
        <dbReference type="EMBL" id="KDR78057.1"/>
    </source>
</evidence>
<name>A0A067T6U3_GALM3</name>
<proteinExistence type="predicted"/>
<keyword evidence="1" id="KW-1133">Transmembrane helix</keyword>
<evidence type="ECO:0000313" key="3">
    <source>
        <dbReference type="Proteomes" id="UP000027222"/>
    </source>
</evidence>
<keyword evidence="1" id="KW-0472">Membrane</keyword>
<sequence>MRRACRQGSLGMVYIERMHFGVHLTARHTVFPYSEGRYEFGLKDTLLHSFRFDYLLLSEWLAMKFSIGFLTVIHLLTFTTAAPRFSFSSECLPSNCPNDSDCPAPPGCFWEDTGPYCAESCRVGHEREKDLCDGGCCYRIMCCED</sequence>
<reference evidence="3" key="1">
    <citation type="journal article" date="2014" name="Proc. Natl. Acad. Sci. U.S.A.">
        <title>Extensive sampling of basidiomycete genomes demonstrates inadequacy of the white-rot/brown-rot paradigm for wood decay fungi.</title>
        <authorList>
            <person name="Riley R."/>
            <person name="Salamov A.A."/>
            <person name="Brown D.W."/>
            <person name="Nagy L.G."/>
            <person name="Floudas D."/>
            <person name="Held B.W."/>
            <person name="Levasseur A."/>
            <person name="Lombard V."/>
            <person name="Morin E."/>
            <person name="Otillar R."/>
            <person name="Lindquist E.A."/>
            <person name="Sun H."/>
            <person name="LaButti K.M."/>
            <person name="Schmutz J."/>
            <person name="Jabbour D."/>
            <person name="Luo H."/>
            <person name="Baker S.E."/>
            <person name="Pisabarro A.G."/>
            <person name="Walton J.D."/>
            <person name="Blanchette R.A."/>
            <person name="Henrissat B."/>
            <person name="Martin F."/>
            <person name="Cullen D."/>
            <person name="Hibbett D.S."/>
            <person name="Grigoriev I.V."/>
        </authorList>
    </citation>
    <scope>NUCLEOTIDE SEQUENCE [LARGE SCALE GENOMIC DNA]</scope>
    <source>
        <strain evidence="3">CBS 339.88</strain>
    </source>
</reference>
<dbReference type="Proteomes" id="UP000027222">
    <property type="component" value="Unassembled WGS sequence"/>
</dbReference>